<reference evidence="1" key="1">
    <citation type="submission" date="2023-08" db="EMBL/GenBank/DDBJ databases">
        <authorList>
            <person name="Chen Y."/>
            <person name="Shah S."/>
            <person name="Dougan E. K."/>
            <person name="Thang M."/>
            <person name="Chan C."/>
        </authorList>
    </citation>
    <scope>NUCLEOTIDE SEQUENCE</scope>
</reference>
<name>A0AA36J1Z2_9DINO</name>
<gene>
    <name evidence="1" type="ORF">EVOR1521_LOCUS21687</name>
</gene>
<dbReference type="Gene3D" id="1.25.40.10">
    <property type="entry name" value="Tetratricopeptide repeat domain"/>
    <property type="match status" value="1"/>
</dbReference>
<organism evidence="1 2">
    <name type="scientific">Effrenium voratum</name>
    <dbReference type="NCBI Taxonomy" id="2562239"/>
    <lineage>
        <taxon>Eukaryota</taxon>
        <taxon>Sar</taxon>
        <taxon>Alveolata</taxon>
        <taxon>Dinophyceae</taxon>
        <taxon>Suessiales</taxon>
        <taxon>Symbiodiniaceae</taxon>
        <taxon>Effrenium</taxon>
    </lineage>
</organism>
<evidence type="ECO:0000313" key="2">
    <source>
        <dbReference type="Proteomes" id="UP001178507"/>
    </source>
</evidence>
<dbReference type="AlphaFoldDB" id="A0AA36J1Z2"/>
<keyword evidence="2" id="KW-1185">Reference proteome</keyword>
<comment type="caution">
    <text evidence="1">The sequence shown here is derived from an EMBL/GenBank/DDBJ whole genome shotgun (WGS) entry which is preliminary data.</text>
</comment>
<sequence>MVDKQRRCRQQLARAAEARNWQQALAVLQSMRAQHLEPKELCHSFALEALQQASRWIRALWMLSSMRQWCGQRGRGLGPSFLMSGVKACEKGSQWALALALLLEAERSGRPLGAQGTQFLLRCCARASAWQRALNLAASANVAGRAHTVDSCNRAGQAFRAPLRSFGVSSARPLDESARVIGLFFDFALVPPSTTPLTCAVLRLLLPLRRRPPRLASWRASALEDVFKFGPAMARTWLDAVALRGR</sequence>
<feature type="non-terminal residue" evidence="1">
    <location>
        <position position="1"/>
    </location>
</feature>
<protein>
    <recommendedName>
        <fullName evidence="3">Pentatricopeptide repeat-containing protein, chloroplastic</fullName>
    </recommendedName>
</protein>
<proteinExistence type="predicted"/>
<evidence type="ECO:0008006" key="3">
    <source>
        <dbReference type="Google" id="ProtNLM"/>
    </source>
</evidence>
<evidence type="ECO:0000313" key="1">
    <source>
        <dbReference type="EMBL" id="CAJ1397736.1"/>
    </source>
</evidence>
<dbReference type="EMBL" id="CAUJNA010003277">
    <property type="protein sequence ID" value="CAJ1397736.1"/>
    <property type="molecule type" value="Genomic_DNA"/>
</dbReference>
<dbReference type="InterPro" id="IPR011990">
    <property type="entry name" value="TPR-like_helical_dom_sf"/>
</dbReference>
<dbReference type="Proteomes" id="UP001178507">
    <property type="component" value="Unassembled WGS sequence"/>
</dbReference>
<accession>A0AA36J1Z2</accession>